<name>A0ABT3CYR1_9BACT</name>
<dbReference type="SUPFAM" id="SSF53474">
    <property type="entry name" value="alpha/beta-Hydrolases"/>
    <property type="match status" value="1"/>
</dbReference>
<protein>
    <submittedName>
        <fullName evidence="2">Lysophospholipase</fullName>
    </submittedName>
</protein>
<dbReference type="PANTHER" id="PTHR11614">
    <property type="entry name" value="PHOSPHOLIPASE-RELATED"/>
    <property type="match status" value="1"/>
</dbReference>
<dbReference type="Gene3D" id="3.40.50.1820">
    <property type="entry name" value="alpha/beta hydrolase"/>
    <property type="match status" value="1"/>
</dbReference>
<dbReference type="EMBL" id="JAOYOD010000001">
    <property type="protein sequence ID" value="MCV9388348.1"/>
    <property type="molecule type" value="Genomic_DNA"/>
</dbReference>
<dbReference type="Pfam" id="PF12146">
    <property type="entry name" value="Hydrolase_4"/>
    <property type="match status" value="1"/>
</dbReference>
<comment type="caution">
    <text evidence="2">The sequence shown here is derived from an EMBL/GenBank/DDBJ whole genome shotgun (WGS) entry which is preliminary data.</text>
</comment>
<dbReference type="Proteomes" id="UP001300692">
    <property type="component" value="Unassembled WGS sequence"/>
</dbReference>
<sequence>MIEKEEFSIVSRDGTQLEGHEYLVPNPKGLVCLIHGLGEHAGRYEHVAQFFCEHQFSFFIIDLRGHGLSEGKKGHSPSYEALLDDVEELLMYTRAEYNDLPMFLYGHSLGGNLVTNYCLLRNTNELKGAIVSSPWLTLKEEPPKWKIGLARKVAKIWPSFSQSNELEMDQLTNDPAVNQAYREDNFVHDRISVQMFSESYLQGKWALDNTDRLKLPLFVFHGENDAITNPEGSKLLSELRKDLIDFKLYPETKHEGHNDQKKEAILSDIKNWIDQKL</sequence>
<dbReference type="RefSeq" id="WP_264139207.1">
    <property type="nucleotide sequence ID" value="NZ_JAOYOD010000001.1"/>
</dbReference>
<organism evidence="2 3">
    <name type="scientific">Reichenbachiella ulvae</name>
    <dbReference type="NCBI Taxonomy" id="2980104"/>
    <lineage>
        <taxon>Bacteria</taxon>
        <taxon>Pseudomonadati</taxon>
        <taxon>Bacteroidota</taxon>
        <taxon>Cytophagia</taxon>
        <taxon>Cytophagales</taxon>
        <taxon>Reichenbachiellaceae</taxon>
        <taxon>Reichenbachiella</taxon>
    </lineage>
</organism>
<accession>A0ABT3CYR1</accession>
<reference evidence="2 3" key="1">
    <citation type="submission" date="2022-10" db="EMBL/GenBank/DDBJ databases">
        <title>Comparative genomics and taxonomic characterization of three novel marine species of genus Reichenbachiella exhibiting antioxidant and polysaccharide degradation activities.</title>
        <authorList>
            <person name="Muhammad N."/>
            <person name="Lee Y.-J."/>
            <person name="Ko J."/>
            <person name="Kim S.-G."/>
        </authorList>
    </citation>
    <scope>NUCLEOTIDE SEQUENCE [LARGE SCALE GENOMIC DNA]</scope>
    <source>
        <strain evidence="2 3">ABR2-5</strain>
    </source>
</reference>
<evidence type="ECO:0000313" key="2">
    <source>
        <dbReference type="EMBL" id="MCV9388348.1"/>
    </source>
</evidence>
<gene>
    <name evidence="2" type="ORF">N7U62_16820</name>
</gene>
<dbReference type="InterPro" id="IPR051044">
    <property type="entry name" value="MAG_DAG_Lipase"/>
</dbReference>
<keyword evidence="3" id="KW-1185">Reference proteome</keyword>
<feature type="domain" description="Serine aminopeptidase S33" evidence="1">
    <location>
        <begin position="26"/>
        <end position="260"/>
    </location>
</feature>
<proteinExistence type="predicted"/>
<dbReference type="InterPro" id="IPR029058">
    <property type="entry name" value="AB_hydrolase_fold"/>
</dbReference>
<evidence type="ECO:0000259" key="1">
    <source>
        <dbReference type="Pfam" id="PF12146"/>
    </source>
</evidence>
<evidence type="ECO:0000313" key="3">
    <source>
        <dbReference type="Proteomes" id="UP001300692"/>
    </source>
</evidence>
<dbReference type="InterPro" id="IPR022742">
    <property type="entry name" value="Hydrolase_4"/>
</dbReference>